<evidence type="ECO:0000313" key="7">
    <source>
        <dbReference type="Proteomes" id="UP001174909"/>
    </source>
</evidence>
<feature type="region of interest" description="Disordered" evidence="5">
    <location>
        <begin position="202"/>
        <end position="232"/>
    </location>
</feature>
<evidence type="ECO:0000313" key="6">
    <source>
        <dbReference type="EMBL" id="CAI8051156.1"/>
    </source>
</evidence>
<dbReference type="AlphaFoldDB" id="A0AA35TQC7"/>
<feature type="compositionally biased region" description="Polar residues" evidence="5">
    <location>
        <begin position="302"/>
        <end position="315"/>
    </location>
</feature>
<evidence type="ECO:0000256" key="5">
    <source>
        <dbReference type="SAM" id="MobiDB-lite"/>
    </source>
</evidence>
<dbReference type="InterPro" id="IPR002347">
    <property type="entry name" value="SDR_fam"/>
</dbReference>
<dbReference type="Gene3D" id="3.40.50.720">
    <property type="entry name" value="NAD(P)-binding Rossmann-like Domain"/>
    <property type="match status" value="1"/>
</dbReference>
<dbReference type="Proteomes" id="UP001174909">
    <property type="component" value="Unassembled WGS sequence"/>
</dbReference>
<feature type="compositionally biased region" description="Polar residues" evidence="5">
    <location>
        <begin position="368"/>
        <end position="380"/>
    </location>
</feature>
<evidence type="ECO:0000256" key="2">
    <source>
        <dbReference type="ARBA" id="ARBA00022857"/>
    </source>
</evidence>
<comment type="subcellular location">
    <subcellularLocation>
        <location evidence="1">Mitochondrion</location>
    </subcellularLocation>
</comment>
<dbReference type="PANTHER" id="PTHR44889">
    <property type="entry name" value="INACTIVE HYDROXYSTEROID DEHYDROGENASE-LIKE PROTEIN 1"/>
    <property type="match status" value="1"/>
</dbReference>
<feature type="compositionally biased region" description="Polar residues" evidence="5">
    <location>
        <begin position="249"/>
        <end position="267"/>
    </location>
</feature>
<keyword evidence="3" id="KW-0496">Mitochondrion</keyword>
<feature type="region of interest" description="Disordered" evidence="5">
    <location>
        <begin position="359"/>
        <end position="417"/>
    </location>
</feature>
<organism evidence="6 7">
    <name type="scientific">Geodia barretti</name>
    <name type="common">Barrett's horny sponge</name>
    <dbReference type="NCBI Taxonomy" id="519541"/>
    <lineage>
        <taxon>Eukaryota</taxon>
        <taxon>Metazoa</taxon>
        <taxon>Porifera</taxon>
        <taxon>Demospongiae</taxon>
        <taxon>Heteroscleromorpha</taxon>
        <taxon>Tetractinellida</taxon>
        <taxon>Astrophorina</taxon>
        <taxon>Geodiidae</taxon>
        <taxon>Geodia</taxon>
    </lineage>
</organism>
<keyword evidence="2" id="KW-0521">NADP</keyword>
<evidence type="ECO:0000256" key="3">
    <source>
        <dbReference type="ARBA" id="ARBA00023128"/>
    </source>
</evidence>
<comment type="caution">
    <text evidence="6">The sequence shown here is derived from an EMBL/GenBank/DDBJ whole genome shotgun (WGS) entry which is preliminary data.</text>
</comment>
<gene>
    <name evidence="6" type="ORF">GBAR_LOCUS28027</name>
</gene>
<feature type="compositionally biased region" description="Low complexity" evidence="5">
    <location>
        <begin position="219"/>
        <end position="232"/>
    </location>
</feature>
<protein>
    <submittedName>
        <fullName evidence="6">Inactive hydroxysteroid dehydrogenase-like protein 1</fullName>
    </submittedName>
</protein>
<dbReference type="GO" id="GO:0005739">
    <property type="term" value="C:mitochondrion"/>
    <property type="evidence" value="ECO:0007669"/>
    <property type="project" value="UniProtKB-SubCell"/>
</dbReference>
<evidence type="ECO:0000256" key="4">
    <source>
        <dbReference type="ARBA" id="ARBA00038261"/>
    </source>
</evidence>
<dbReference type="SUPFAM" id="SSF51735">
    <property type="entry name" value="NAD(P)-binding Rossmann-fold domains"/>
    <property type="match status" value="1"/>
</dbReference>
<evidence type="ECO:0000256" key="1">
    <source>
        <dbReference type="ARBA" id="ARBA00004173"/>
    </source>
</evidence>
<dbReference type="InterPro" id="IPR036291">
    <property type="entry name" value="NAD(P)-bd_dom_sf"/>
</dbReference>
<feature type="region of interest" description="Disordered" evidence="5">
    <location>
        <begin position="245"/>
        <end position="338"/>
    </location>
</feature>
<feature type="compositionally biased region" description="Acidic residues" evidence="5">
    <location>
        <begin position="385"/>
        <end position="403"/>
    </location>
</feature>
<proteinExistence type="inferred from homology"/>
<dbReference type="PANTHER" id="PTHR44889:SF1">
    <property type="entry name" value="INACTIVE HYDROXYSTEROID DEHYDROGENASE-LIKE PROTEIN 1"/>
    <property type="match status" value="1"/>
</dbReference>
<dbReference type="EMBL" id="CASHTH010003906">
    <property type="protein sequence ID" value="CAI8051156.1"/>
    <property type="molecule type" value="Genomic_DNA"/>
</dbReference>
<accession>A0AA35TQC7</accession>
<name>A0AA35TQC7_GEOBA</name>
<comment type="similarity">
    <text evidence="4">Belongs to the short-chain dehydrogenases/reductases (SDR) family. 17-beta-HSD 3 subfamily.</text>
</comment>
<dbReference type="Pfam" id="PF00106">
    <property type="entry name" value="adh_short"/>
    <property type="match status" value="1"/>
</dbReference>
<dbReference type="InterPro" id="IPR052149">
    <property type="entry name" value="17-beta-HSD3-like"/>
</dbReference>
<reference evidence="6" key="1">
    <citation type="submission" date="2023-03" db="EMBL/GenBank/DDBJ databases">
        <authorList>
            <person name="Steffen K."/>
            <person name="Cardenas P."/>
        </authorList>
    </citation>
    <scope>NUCLEOTIDE SEQUENCE</scope>
</reference>
<sequence>MLGRHVYQEIYDALQELEIGILVNVAAVHYDHPQYFVLIPLLRLLQILDENVSAATVMTYQLLPQMLERQRGAVINVCSQISCLPPTPLLSAYTASMVYLRSLSECLQLESRRRGVIVQTLLPGFVASSTCRPTFFTPSPTTYVRHALATLGVASITCGYWPHSIQSWLTSCLPQWLWVWVVSLLFRRHRLQSITLAKEQGMEQFTRRRKTSMPSGPLALPTSRRPATTTAPPAALRRVSGNLGVTLRRSPSPQRKISGGTPTNFQGGTPLRPMDSLFHRTGANVPSPIPESPLSPRFFFQEGSNDISPSTSTPLGPNIGPPKPSLSAATRPETVQLRPRPSIVYSKVTVMPSLVRYSQQAEDEPLSLPTSNGGPQNMTDKQTDSQEEQDDVEREEDDEENEEKDVTADDTSTNKTS</sequence>
<dbReference type="PRINTS" id="PR00081">
    <property type="entry name" value="GDHRDH"/>
</dbReference>
<keyword evidence="7" id="KW-1185">Reference proteome</keyword>